<dbReference type="EMBL" id="LR589398">
    <property type="protein sequence ID" value="VTP05574.1"/>
    <property type="molecule type" value="Genomic_DNA"/>
</dbReference>
<accession>A0A653F749</accession>
<organism evidence="1">
    <name type="scientific">Mycobacterium kansasii</name>
    <dbReference type="NCBI Taxonomy" id="1768"/>
    <lineage>
        <taxon>Bacteria</taxon>
        <taxon>Bacillati</taxon>
        <taxon>Actinomycetota</taxon>
        <taxon>Actinomycetes</taxon>
        <taxon>Mycobacteriales</taxon>
        <taxon>Mycobacteriaceae</taxon>
        <taxon>Mycobacterium</taxon>
    </lineage>
</organism>
<sequence>MQSTAQVIKPAGNLPWMQITQIKDVPESSPSGSENWATAYSSLPVSGENKVLATYDGFDRHTVVRRTD</sequence>
<gene>
    <name evidence="1" type="ORF">BIN_B_05418</name>
</gene>
<dbReference type="AlphaFoldDB" id="A0A653F749"/>
<proteinExistence type="predicted"/>
<name>A0A653F749_MYCKA</name>
<evidence type="ECO:0000313" key="1">
    <source>
        <dbReference type="EMBL" id="VTP05574.1"/>
    </source>
</evidence>
<protein>
    <submittedName>
        <fullName evidence="1">Uncharacterized protein</fullName>
    </submittedName>
</protein>
<reference evidence="1" key="1">
    <citation type="submission" date="2019-05" db="EMBL/GenBank/DDBJ databases">
        <authorList>
            <person name="Naeem R."/>
            <person name="Antony C."/>
            <person name="Guan Q."/>
        </authorList>
    </citation>
    <scope>NUCLEOTIDE SEQUENCE</scope>
    <source>
        <strain evidence="1">3</strain>
    </source>
</reference>